<keyword evidence="4" id="KW-0479">Metal-binding</keyword>
<dbReference type="RefSeq" id="WP_007547076.1">
    <property type="nucleotide sequence ID" value="NZ_ABZS01000092.1"/>
</dbReference>
<sequence>MEFKDILKEKASFINKQLDRFVPNCIPEELSNAMRYSLEAGGKRIRPILVIESAKAVKEDVNVEDFIDIAISTEFIHTYSLIHDDLPAMDDDDLRRGKPTCHKVFGEAIAILAGDGLLTYAFEVISNNKKLSAEKIVKVINILSHNVGIYGMVGGQAADILPNFKDVEFIHLNKTAKFLSACCQIGGVLADATEEEILKLKNYGINIGLAFQIWDDILDEIGDEEKAGKRLHKDKDKNKITYPSLYGLEKSIQIAKDCVEKAKNEIRDLKKPEFLIKLAKYIISREV</sequence>
<dbReference type="Pfam" id="PF00348">
    <property type="entry name" value="polyprenyl_synt"/>
    <property type="match status" value="1"/>
</dbReference>
<dbReference type="OrthoDB" id="9805316at2"/>
<reference evidence="8 9" key="1">
    <citation type="submission" date="2009-04" db="EMBL/GenBank/DDBJ databases">
        <authorList>
            <person name="Reysenbach A.-L."/>
            <person name="Heidelberg J.F."/>
            <person name="Nelson W.C."/>
        </authorList>
    </citation>
    <scope>NUCLEOTIDE SEQUENCE [LARGE SCALE GENOMIC DNA]</scope>
    <source>
        <strain evidence="8 9">SS-5</strain>
    </source>
</reference>
<dbReference type="InterPro" id="IPR008949">
    <property type="entry name" value="Isoprenoid_synthase_dom_sf"/>
</dbReference>
<accession>C4FKD7</accession>
<evidence type="ECO:0000256" key="7">
    <source>
        <dbReference type="RuleBase" id="RU004466"/>
    </source>
</evidence>
<dbReference type="CDD" id="cd00685">
    <property type="entry name" value="Trans_IPPS_HT"/>
    <property type="match status" value="1"/>
</dbReference>
<keyword evidence="3 7" id="KW-0808">Transferase</keyword>
<comment type="cofactor">
    <cofactor evidence="1">
        <name>Mg(2+)</name>
        <dbReference type="ChEBI" id="CHEBI:18420"/>
    </cofactor>
</comment>
<evidence type="ECO:0000256" key="5">
    <source>
        <dbReference type="ARBA" id="ARBA00022842"/>
    </source>
</evidence>
<dbReference type="InterPro" id="IPR000092">
    <property type="entry name" value="Polyprenyl_synt"/>
</dbReference>
<comment type="caution">
    <text evidence="8">The sequence shown here is derived from an EMBL/GenBank/DDBJ whole genome shotgun (WGS) entry which is preliminary data.</text>
</comment>
<dbReference type="AlphaFoldDB" id="C4FKD7"/>
<dbReference type="EC" id="2.5.1.10" evidence="8"/>
<evidence type="ECO:0000313" key="9">
    <source>
        <dbReference type="Proteomes" id="UP000005540"/>
    </source>
</evidence>
<dbReference type="GO" id="GO:0004337">
    <property type="term" value="F:(2E,6E)-farnesyl diphosphate synthase activity"/>
    <property type="evidence" value="ECO:0007669"/>
    <property type="project" value="UniProtKB-EC"/>
</dbReference>
<name>C4FKD7_9AQUI</name>
<evidence type="ECO:0000256" key="3">
    <source>
        <dbReference type="ARBA" id="ARBA00022679"/>
    </source>
</evidence>
<keyword evidence="9" id="KW-1185">Reference proteome</keyword>
<evidence type="ECO:0000256" key="6">
    <source>
        <dbReference type="ARBA" id="ARBA00023229"/>
    </source>
</evidence>
<dbReference type="SFLD" id="SFLDS00005">
    <property type="entry name" value="Isoprenoid_Synthase_Type_I"/>
    <property type="match status" value="1"/>
</dbReference>
<dbReference type="InterPro" id="IPR033749">
    <property type="entry name" value="Polyprenyl_synt_CS"/>
</dbReference>
<comment type="similarity">
    <text evidence="2 7">Belongs to the FPP/GGPP synthase family.</text>
</comment>
<proteinExistence type="inferred from homology"/>
<dbReference type="Proteomes" id="UP000005540">
    <property type="component" value="Unassembled WGS sequence"/>
</dbReference>
<organism evidence="8 9">
    <name type="scientific">Sulfurihydrogenibium yellowstonense SS-5</name>
    <dbReference type="NCBI Taxonomy" id="432331"/>
    <lineage>
        <taxon>Bacteria</taxon>
        <taxon>Pseudomonadati</taxon>
        <taxon>Aquificota</taxon>
        <taxon>Aquificia</taxon>
        <taxon>Aquificales</taxon>
        <taxon>Hydrogenothermaceae</taxon>
        <taxon>Sulfurihydrogenibium</taxon>
    </lineage>
</organism>
<dbReference type="GO" id="GO:0005737">
    <property type="term" value="C:cytoplasm"/>
    <property type="evidence" value="ECO:0007669"/>
    <property type="project" value="UniProtKB-ARBA"/>
</dbReference>
<dbReference type="FunFam" id="1.10.600.10:FF:000001">
    <property type="entry name" value="Geranylgeranyl diphosphate synthase"/>
    <property type="match status" value="1"/>
</dbReference>
<dbReference type="PROSITE" id="PS00444">
    <property type="entry name" value="POLYPRENYL_SYNTHASE_2"/>
    <property type="match status" value="1"/>
</dbReference>
<dbReference type="PROSITE" id="PS00723">
    <property type="entry name" value="POLYPRENYL_SYNTHASE_1"/>
    <property type="match status" value="1"/>
</dbReference>
<dbReference type="GO" id="GO:0046872">
    <property type="term" value="F:metal ion binding"/>
    <property type="evidence" value="ECO:0007669"/>
    <property type="project" value="UniProtKB-KW"/>
</dbReference>
<evidence type="ECO:0000313" key="8">
    <source>
        <dbReference type="EMBL" id="EEP60465.1"/>
    </source>
</evidence>
<keyword evidence="6" id="KW-0414">Isoprene biosynthesis</keyword>
<dbReference type="SUPFAM" id="SSF48576">
    <property type="entry name" value="Terpenoid synthases"/>
    <property type="match status" value="1"/>
</dbReference>
<evidence type="ECO:0000256" key="1">
    <source>
        <dbReference type="ARBA" id="ARBA00001946"/>
    </source>
</evidence>
<dbReference type="PANTHER" id="PTHR43281:SF1">
    <property type="entry name" value="FARNESYL DIPHOSPHATE SYNTHASE"/>
    <property type="match status" value="1"/>
</dbReference>
<dbReference type="PANTHER" id="PTHR43281">
    <property type="entry name" value="FARNESYL DIPHOSPHATE SYNTHASE"/>
    <property type="match status" value="1"/>
</dbReference>
<dbReference type="EMBL" id="ABZS01000092">
    <property type="protein sequence ID" value="EEP60465.1"/>
    <property type="molecule type" value="Genomic_DNA"/>
</dbReference>
<dbReference type="InterPro" id="IPR053378">
    <property type="entry name" value="Prenyl_diphosphate_synthase"/>
</dbReference>
<dbReference type="SFLD" id="SFLDG01017">
    <property type="entry name" value="Polyprenyl_Transferase_Like"/>
    <property type="match status" value="1"/>
</dbReference>
<evidence type="ECO:0000256" key="4">
    <source>
        <dbReference type="ARBA" id="ARBA00022723"/>
    </source>
</evidence>
<dbReference type="Gene3D" id="1.10.600.10">
    <property type="entry name" value="Farnesyl Diphosphate Synthase"/>
    <property type="match status" value="1"/>
</dbReference>
<protein>
    <submittedName>
        <fullName evidence="8">Geranyltranstransferase</fullName>
        <ecNumber evidence="8">2.5.1.10</ecNumber>
    </submittedName>
</protein>
<dbReference type="NCBIfam" id="NF045485">
    <property type="entry name" value="FPPsyn"/>
    <property type="match status" value="1"/>
</dbReference>
<gene>
    <name evidence="8" type="ORF">SULYE_1037</name>
</gene>
<dbReference type="GO" id="GO:0016114">
    <property type="term" value="P:terpenoid biosynthetic process"/>
    <property type="evidence" value="ECO:0007669"/>
    <property type="project" value="UniProtKB-ARBA"/>
</dbReference>
<evidence type="ECO:0000256" key="2">
    <source>
        <dbReference type="ARBA" id="ARBA00006706"/>
    </source>
</evidence>
<keyword evidence="5" id="KW-0460">Magnesium</keyword>